<evidence type="ECO:0000256" key="2">
    <source>
        <dbReference type="SAM" id="SignalP"/>
    </source>
</evidence>
<evidence type="ECO:0000313" key="5">
    <source>
        <dbReference type="Proteomes" id="UP000708208"/>
    </source>
</evidence>
<dbReference type="PROSITE" id="PS00941">
    <property type="entry name" value="CARBOXYLESTERASE_B_2"/>
    <property type="match status" value="1"/>
</dbReference>
<dbReference type="Pfam" id="PF00135">
    <property type="entry name" value="COesterase"/>
    <property type="match status" value="1"/>
</dbReference>
<feature type="chain" id="PRO_5035237464" description="Carboxylesterase type B domain-containing protein" evidence="2">
    <location>
        <begin position="19"/>
        <end position="251"/>
    </location>
</feature>
<evidence type="ECO:0000313" key="4">
    <source>
        <dbReference type="EMBL" id="CAG7716175.1"/>
    </source>
</evidence>
<sequence>MFLNLLILTGILLGKSEGRVIKNNSSSISDEQATKLTRFPRVLTASESGQAQWTTVVTTKNGMLRGSVMKSRKNKDYIAFRGVQYAKVNGRFEESTPLTPWANIKDALEFGFECPQCETCGYTVANTDEDCLYLNVYIPDLRPTQNELAVVMFIPDGYYHGTGSAFGADYFMDEEVILVTINYRLGILGFLNTGDGIIPGNNGLRDMIMALKWIDENIRYFSGDPIRITVFGESGSSAHFLMLSPASKGSL</sequence>
<comment type="caution">
    <text evidence="4">The sequence shown here is derived from an EMBL/GenBank/DDBJ whole genome shotgun (WGS) entry which is preliminary data.</text>
</comment>
<feature type="signal peptide" evidence="2">
    <location>
        <begin position="1"/>
        <end position="18"/>
    </location>
</feature>
<gene>
    <name evidence="4" type="ORF">AFUS01_LOCUS5702</name>
</gene>
<protein>
    <recommendedName>
        <fullName evidence="3">Carboxylesterase type B domain-containing protein</fullName>
    </recommendedName>
</protein>
<keyword evidence="1" id="KW-0325">Glycoprotein</keyword>
<evidence type="ECO:0000259" key="3">
    <source>
        <dbReference type="Pfam" id="PF00135"/>
    </source>
</evidence>
<keyword evidence="2" id="KW-0732">Signal</keyword>
<feature type="domain" description="Carboxylesterase type B" evidence="3">
    <location>
        <begin position="55"/>
        <end position="249"/>
    </location>
</feature>
<dbReference type="InterPro" id="IPR050309">
    <property type="entry name" value="Type-B_Carboxylest/Lipase"/>
</dbReference>
<dbReference type="OrthoDB" id="19653at2759"/>
<dbReference type="InterPro" id="IPR019819">
    <property type="entry name" value="Carboxylesterase_B_CS"/>
</dbReference>
<evidence type="ECO:0000256" key="1">
    <source>
        <dbReference type="ARBA" id="ARBA00023180"/>
    </source>
</evidence>
<name>A0A8J2NVR5_9HEXA</name>
<reference evidence="4" key="1">
    <citation type="submission" date="2021-06" db="EMBL/GenBank/DDBJ databases">
        <authorList>
            <person name="Hodson N. C."/>
            <person name="Mongue J. A."/>
            <person name="Jaron S. K."/>
        </authorList>
    </citation>
    <scope>NUCLEOTIDE SEQUENCE</scope>
</reference>
<accession>A0A8J2NVR5</accession>
<dbReference type="EMBL" id="CAJVCH010036438">
    <property type="protein sequence ID" value="CAG7716175.1"/>
    <property type="molecule type" value="Genomic_DNA"/>
</dbReference>
<dbReference type="Proteomes" id="UP000708208">
    <property type="component" value="Unassembled WGS sequence"/>
</dbReference>
<proteinExistence type="predicted"/>
<dbReference type="InterPro" id="IPR002018">
    <property type="entry name" value="CarbesteraseB"/>
</dbReference>
<dbReference type="PANTHER" id="PTHR11559">
    <property type="entry name" value="CARBOXYLESTERASE"/>
    <property type="match status" value="1"/>
</dbReference>
<organism evidence="4 5">
    <name type="scientific">Allacma fusca</name>
    <dbReference type="NCBI Taxonomy" id="39272"/>
    <lineage>
        <taxon>Eukaryota</taxon>
        <taxon>Metazoa</taxon>
        <taxon>Ecdysozoa</taxon>
        <taxon>Arthropoda</taxon>
        <taxon>Hexapoda</taxon>
        <taxon>Collembola</taxon>
        <taxon>Symphypleona</taxon>
        <taxon>Sminthuridae</taxon>
        <taxon>Allacma</taxon>
    </lineage>
</organism>
<dbReference type="AlphaFoldDB" id="A0A8J2NVR5"/>
<keyword evidence="5" id="KW-1185">Reference proteome</keyword>